<dbReference type="EMBL" id="KQ964577">
    <property type="protein sequence ID" value="KXN68410.1"/>
    <property type="molecule type" value="Genomic_DNA"/>
</dbReference>
<sequence length="218" mass="25760">MVAPNFEMDCLYLGSLIFTIITFLDFILIETILKLGVFTLGKKWLRCFMIFSLVVEAMFWNPLYYFMLIEQNYYWMSDRLKRNLYIALGFFCIWVGFVGVVLVLVGLEFIHEKYMEIVHIFDMVLLVQLVSTEIFINLNVYKISKVKIRSMSIRMWRTVQLSLFVCTFCTALDIVFIVLENLGRYDIAYQLKTSSFALKIVFECMCFQFIKGLVFSLH</sequence>
<accession>A0A137P007</accession>
<protein>
    <submittedName>
        <fullName evidence="1">Uncharacterized protein</fullName>
    </submittedName>
</protein>
<proteinExistence type="predicted"/>
<reference evidence="1 2" key="1">
    <citation type="journal article" date="2015" name="Genome Biol. Evol.">
        <title>Phylogenomic analyses indicate that early fungi evolved digesting cell walls of algal ancestors of land plants.</title>
        <authorList>
            <person name="Chang Y."/>
            <person name="Wang S."/>
            <person name="Sekimoto S."/>
            <person name="Aerts A.L."/>
            <person name="Choi C."/>
            <person name="Clum A."/>
            <person name="LaButti K.M."/>
            <person name="Lindquist E.A."/>
            <person name="Yee Ngan C."/>
            <person name="Ohm R.A."/>
            <person name="Salamov A.A."/>
            <person name="Grigoriev I.V."/>
            <person name="Spatafora J.W."/>
            <person name="Berbee M.L."/>
        </authorList>
    </citation>
    <scope>NUCLEOTIDE SEQUENCE [LARGE SCALE GENOMIC DNA]</scope>
    <source>
        <strain evidence="1 2">NRRL 28638</strain>
    </source>
</reference>
<gene>
    <name evidence="1" type="ORF">CONCODRAFT_9340</name>
</gene>
<organism evidence="1 2">
    <name type="scientific">Conidiobolus coronatus (strain ATCC 28846 / CBS 209.66 / NRRL 28638)</name>
    <name type="common">Delacroixia coronata</name>
    <dbReference type="NCBI Taxonomy" id="796925"/>
    <lineage>
        <taxon>Eukaryota</taxon>
        <taxon>Fungi</taxon>
        <taxon>Fungi incertae sedis</taxon>
        <taxon>Zoopagomycota</taxon>
        <taxon>Entomophthoromycotina</taxon>
        <taxon>Entomophthoromycetes</taxon>
        <taxon>Entomophthorales</taxon>
        <taxon>Ancylistaceae</taxon>
        <taxon>Conidiobolus</taxon>
    </lineage>
</organism>
<dbReference type="Proteomes" id="UP000070444">
    <property type="component" value="Unassembled WGS sequence"/>
</dbReference>
<evidence type="ECO:0000313" key="1">
    <source>
        <dbReference type="EMBL" id="KXN68410.1"/>
    </source>
</evidence>
<keyword evidence="2" id="KW-1185">Reference proteome</keyword>
<name>A0A137P007_CONC2</name>
<dbReference type="AlphaFoldDB" id="A0A137P007"/>
<evidence type="ECO:0000313" key="2">
    <source>
        <dbReference type="Proteomes" id="UP000070444"/>
    </source>
</evidence>